<reference evidence="1" key="2">
    <citation type="journal article" date="2022" name="New Phytol.">
        <title>Evolutionary transition to the ectomycorrhizal habit in the genomes of a hyperdiverse lineage of mushroom-forming fungi.</title>
        <authorList>
            <person name="Looney B."/>
            <person name="Miyauchi S."/>
            <person name="Morin E."/>
            <person name="Drula E."/>
            <person name="Courty P.E."/>
            <person name="Kohler A."/>
            <person name="Kuo A."/>
            <person name="LaButti K."/>
            <person name="Pangilinan J."/>
            <person name="Lipzen A."/>
            <person name="Riley R."/>
            <person name="Andreopoulos W."/>
            <person name="He G."/>
            <person name="Johnson J."/>
            <person name="Nolan M."/>
            <person name="Tritt A."/>
            <person name="Barry K.W."/>
            <person name="Grigoriev I.V."/>
            <person name="Nagy L.G."/>
            <person name="Hibbett D."/>
            <person name="Henrissat B."/>
            <person name="Matheny P.B."/>
            <person name="Labbe J."/>
            <person name="Martin F.M."/>
        </authorList>
    </citation>
    <scope>NUCLEOTIDE SEQUENCE</scope>
    <source>
        <strain evidence="1">EC-137</strain>
    </source>
</reference>
<comment type="caution">
    <text evidence="1">The sequence shown here is derived from an EMBL/GenBank/DDBJ whole genome shotgun (WGS) entry which is preliminary data.</text>
</comment>
<keyword evidence="2" id="KW-1185">Reference proteome</keyword>
<organism evidence="1 2">
    <name type="scientific">Vararia minispora EC-137</name>
    <dbReference type="NCBI Taxonomy" id="1314806"/>
    <lineage>
        <taxon>Eukaryota</taxon>
        <taxon>Fungi</taxon>
        <taxon>Dikarya</taxon>
        <taxon>Basidiomycota</taxon>
        <taxon>Agaricomycotina</taxon>
        <taxon>Agaricomycetes</taxon>
        <taxon>Russulales</taxon>
        <taxon>Lachnocladiaceae</taxon>
        <taxon>Vararia</taxon>
    </lineage>
</organism>
<dbReference type="Proteomes" id="UP000814128">
    <property type="component" value="Unassembled WGS sequence"/>
</dbReference>
<proteinExistence type="predicted"/>
<reference evidence="1" key="1">
    <citation type="submission" date="2021-02" db="EMBL/GenBank/DDBJ databases">
        <authorList>
            <consortium name="DOE Joint Genome Institute"/>
            <person name="Ahrendt S."/>
            <person name="Looney B.P."/>
            <person name="Miyauchi S."/>
            <person name="Morin E."/>
            <person name="Drula E."/>
            <person name="Courty P.E."/>
            <person name="Chicoki N."/>
            <person name="Fauchery L."/>
            <person name="Kohler A."/>
            <person name="Kuo A."/>
            <person name="Labutti K."/>
            <person name="Pangilinan J."/>
            <person name="Lipzen A."/>
            <person name="Riley R."/>
            <person name="Andreopoulos W."/>
            <person name="He G."/>
            <person name="Johnson J."/>
            <person name="Barry K.W."/>
            <person name="Grigoriev I.V."/>
            <person name="Nagy L."/>
            <person name="Hibbett D."/>
            <person name="Henrissat B."/>
            <person name="Matheny P.B."/>
            <person name="Labbe J."/>
            <person name="Martin F."/>
        </authorList>
    </citation>
    <scope>NUCLEOTIDE SEQUENCE</scope>
    <source>
        <strain evidence="1">EC-137</strain>
    </source>
</reference>
<evidence type="ECO:0000313" key="2">
    <source>
        <dbReference type="Proteomes" id="UP000814128"/>
    </source>
</evidence>
<protein>
    <submittedName>
        <fullName evidence="1">Uncharacterized protein</fullName>
    </submittedName>
</protein>
<accession>A0ACB8QAU5</accession>
<dbReference type="EMBL" id="MU273720">
    <property type="protein sequence ID" value="KAI0028817.1"/>
    <property type="molecule type" value="Genomic_DNA"/>
</dbReference>
<evidence type="ECO:0000313" key="1">
    <source>
        <dbReference type="EMBL" id="KAI0028817.1"/>
    </source>
</evidence>
<name>A0ACB8QAU5_9AGAM</name>
<gene>
    <name evidence="1" type="ORF">K488DRAFT_57685</name>
</gene>
<sequence>MAGEGHCSVSLFWDVYFAVLEQLDDRRDLHAAALVCKALNRAAMPLLYRELDSDTRTYGKDFKQASSLDALDPGCLQVHPATTLLKRPQLARHVWYVHEAGALHTDHPQLTPAALEALCLCSNIRSFTWSDDRPSSPAVFERFLDILLRTNLRALTIRTYSDLGYRVWQKLNRMPGLTKVAVWCMDGPPQILEGWAPLLGGTLTELELGRCAGVPAGVLISVLAQLPRLRDLRLKGAPSSAMYHILACLPELVSLDTEYLGRTAVQNTDYSVTLPRLRRLTVRTSSVDLQGPKELWNWLQQLIPSTSLESFTLNAFSTQGYMTIPSRFLQTLAKIHSLTLQRFCVNQSQLALADLAFISIHFPLLEELSCAVTSSNAAAINGAIEAAQSLHTLKLHVSWMPNHPSAVRVYAPNSPAALFSKKDAEDLMLRRGSCIRKLSMGPQQYIGKWVPAVDERGKSILRFVVEEDPGVHDR</sequence>